<sequence length="305" mass="33130">MSLFSRDREPPRRPVEDVDLDSLVALVAESLGYSFEFAHDGRSVTLSPTGDGPVGDGTVRAPGDGAELLVKLTGLRREAGRRAREDWPMLVSEHLAHAVATSGERFDVCDLDQARPLLGTRVEAVDEVPDLTRVVGRHLNADLVELLTVGARPVRPEESGCWPLPTGQALDLAVANVRGQDRLWLESIGLSGTPVTRLTAASPSAATHLRWLGEYLPVPADGVLVVLPDPYTLLVHPVDGIGVVRAIERLRVHAARTDGLSSQVYWWHRERLTHIKADIVAQSGQTRLVVAPPPEFARVLARLAV</sequence>
<name>A0ABP7B8L9_9ACTN</name>
<keyword evidence="2" id="KW-1185">Reference proteome</keyword>
<comment type="caution">
    <text evidence="1">The sequence shown here is derived from an EMBL/GenBank/DDBJ whole genome shotgun (WGS) entry which is preliminary data.</text>
</comment>
<reference evidence="2" key="1">
    <citation type="journal article" date="2019" name="Int. J. Syst. Evol. Microbiol.">
        <title>The Global Catalogue of Microorganisms (GCM) 10K type strain sequencing project: providing services to taxonomists for standard genome sequencing and annotation.</title>
        <authorList>
            <consortium name="The Broad Institute Genomics Platform"/>
            <consortium name="The Broad Institute Genome Sequencing Center for Infectious Disease"/>
            <person name="Wu L."/>
            <person name="Ma J."/>
        </authorList>
    </citation>
    <scope>NUCLEOTIDE SEQUENCE [LARGE SCALE GENOMIC DNA]</scope>
    <source>
        <strain evidence="2">JCM 16904</strain>
    </source>
</reference>
<dbReference type="EMBL" id="BAAAZP010000017">
    <property type="protein sequence ID" value="GAA3651001.1"/>
    <property type="molecule type" value="Genomic_DNA"/>
</dbReference>
<evidence type="ECO:0000313" key="2">
    <source>
        <dbReference type="Proteomes" id="UP001500902"/>
    </source>
</evidence>
<protein>
    <submittedName>
        <fullName evidence="1">Uncharacterized protein</fullName>
    </submittedName>
</protein>
<dbReference type="Proteomes" id="UP001500902">
    <property type="component" value="Unassembled WGS sequence"/>
</dbReference>
<dbReference type="RefSeq" id="WP_344873852.1">
    <property type="nucleotide sequence ID" value="NZ_BAAAZP010000017.1"/>
</dbReference>
<evidence type="ECO:0000313" key="1">
    <source>
        <dbReference type="EMBL" id="GAA3651001.1"/>
    </source>
</evidence>
<organism evidence="1 2">
    <name type="scientific">Nonomuraea antimicrobica</name>
    <dbReference type="NCBI Taxonomy" id="561173"/>
    <lineage>
        <taxon>Bacteria</taxon>
        <taxon>Bacillati</taxon>
        <taxon>Actinomycetota</taxon>
        <taxon>Actinomycetes</taxon>
        <taxon>Streptosporangiales</taxon>
        <taxon>Streptosporangiaceae</taxon>
        <taxon>Nonomuraea</taxon>
    </lineage>
</organism>
<accession>A0ABP7B8L9</accession>
<proteinExistence type="predicted"/>
<gene>
    <name evidence="1" type="ORF">GCM10022224_012350</name>
</gene>